<gene>
    <name evidence="1" type="ORF">DSCOOX_59780</name>
</gene>
<proteinExistence type="predicted"/>
<organism evidence="1 2">
    <name type="scientific">Desulfosarcina ovata subsp. ovata</name>
    <dbReference type="NCBI Taxonomy" id="2752305"/>
    <lineage>
        <taxon>Bacteria</taxon>
        <taxon>Pseudomonadati</taxon>
        <taxon>Thermodesulfobacteriota</taxon>
        <taxon>Desulfobacteria</taxon>
        <taxon>Desulfobacterales</taxon>
        <taxon>Desulfosarcinaceae</taxon>
        <taxon>Desulfosarcina</taxon>
    </lineage>
</organism>
<name>A0A5K8AJM0_9BACT</name>
<keyword evidence="2" id="KW-1185">Reference proteome</keyword>
<sequence>MKKRHGHYCRICGSIKPNEAFSGKGHRNHICKVCSKLPRSEIDSIDQKDEIFNFLSQSHISKKNISRLHSLIESPDEEVAKLAGIVLDVAMVKPYKKKRLKFLAREHRDLLEKLDETGLIVAHHL</sequence>
<evidence type="ECO:0000313" key="1">
    <source>
        <dbReference type="EMBL" id="BBO92798.1"/>
    </source>
</evidence>
<protein>
    <submittedName>
        <fullName evidence="1">Uncharacterized protein</fullName>
    </submittedName>
</protein>
<evidence type="ECO:0000313" key="2">
    <source>
        <dbReference type="Proteomes" id="UP000422108"/>
    </source>
</evidence>
<accession>A0A5K8AJM0</accession>
<dbReference type="EMBL" id="AP021879">
    <property type="protein sequence ID" value="BBO92798.1"/>
    <property type="molecule type" value="Genomic_DNA"/>
</dbReference>
<reference evidence="1 2" key="1">
    <citation type="submission" date="2019-11" db="EMBL/GenBank/DDBJ databases">
        <title>Comparative genomics of hydrocarbon-degrading Desulfosarcina strains.</title>
        <authorList>
            <person name="Watanabe M."/>
            <person name="Kojima H."/>
            <person name="Fukui M."/>
        </authorList>
    </citation>
    <scope>NUCLEOTIDE SEQUENCE [LARGE SCALE GENOMIC DNA]</scope>
    <source>
        <strain evidence="2">oXyS1</strain>
    </source>
</reference>
<dbReference type="Proteomes" id="UP000422108">
    <property type="component" value="Chromosome"/>
</dbReference>
<dbReference type="AlphaFoldDB" id="A0A5K8AJM0"/>